<dbReference type="SUPFAM" id="SSF161098">
    <property type="entry name" value="MetI-like"/>
    <property type="match status" value="1"/>
</dbReference>
<dbReference type="GO" id="GO:0042918">
    <property type="term" value="P:alkanesulfonate transmembrane transport"/>
    <property type="evidence" value="ECO:0007669"/>
    <property type="project" value="UniProtKB-ARBA"/>
</dbReference>
<evidence type="ECO:0000256" key="6">
    <source>
        <dbReference type="ARBA" id="ARBA00023136"/>
    </source>
</evidence>
<dbReference type="GO" id="GO:0005886">
    <property type="term" value="C:plasma membrane"/>
    <property type="evidence" value="ECO:0007669"/>
    <property type="project" value="UniProtKB-SubCell"/>
</dbReference>
<feature type="transmembrane region" description="Helical" evidence="7">
    <location>
        <begin position="95"/>
        <end position="115"/>
    </location>
</feature>
<feature type="transmembrane region" description="Helical" evidence="7">
    <location>
        <begin position="6"/>
        <end position="26"/>
    </location>
</feature>
<keyword evidence="4 7" id="KW-0812">Transmembrane</keyword>
<dbReference type="Proteomes" id="UP000277803">
    <property type="component" value="Unassembled WGS sequence"/>
</dbReference>
<accession>A0A133S4D4</accession>
<keyword evidence="6 7" id="KW-0472">Membrane</keyword>
<evidence type="ECO:0000313" key="9">
    <source>
        <dbReference type="EMBL" id="KXA63900.1"/>
    </source>
</evidence>
<sequence>MKKYTYVPGSFIAAWLIWELIVRLGGFNEALLPTPYKVLIGFGELIGDGVLFKDIADSLVRFFIGYLISVVAGVFFGLILGWYKGIWNYINPIVQVIRPISPVAWLPFIVLFFGIGQAPAIVIIFIAAFFPVLLSTVSAIQNIDPVYIKVARNFGIKQPELLFKIVLPAVFPGIASGLHIALGTAWIFLVTGEMVGSQTGLGFLIIDMRNNLRNDLLMVAILTIGFVGLLLDWGVSLIEKWIYKRWGIEK</sequence>
<evidence type="ECO:0000256" key="4">
    <source>
        <dbReference type="ARBA" id="ARBA00022692"/>
    </source>
</evidence>
<proteinExistence type="inferred from homology"/>
<evidence type="ECO:0000256" key="5">
    <source>
        <dbReference type="ARBA" id="ARBA00022989"/>
    </source>
</evidence>
<keyword evidence="2 7" id="KW-0813">Transport</keyword>
<evidence type="ECO:0000256" key="2">
    <source>
        <dbReference type="ARBA" id="ARBA00022448"/>
    </source>
</evidence>
<dbReference type="EMBL" id="QXZZ01000026">
    <property type="protein sequence ID" value="RJY50503.1"/>
    <property type="molecule type" value="Genomic_DNA"/>
</dbReference>
<protein>
    <submittedName>
        <fullName evidence="10">ABC transporter permease</fullName>
    </submittedName>
    <submittedName>
        <fullName evidence="9">ABC transporter, permease protein</fullName>
    </submittedName>
</protein>
<dbReference type="PANTHER" id="PTHR30151:SF0">
    <property type="entry name" value="ABC TRANSPORTER PERMEASE PROTEIN MJ0413-RELATED"/>
    <property type="match status" value="1"/>
</dbReference>
<dbReference type="AlphaFoldDB" id="A0A133S4D4"/>
<comment type="caution">
    <text evidence="9">The sequence shown here is derived from an EMBL/GenBank/DDBJ whole genome shotgun (WGS) entry which is preliminary data.</text>
</comment>
<reference evidence="10 12" key="2">
    <citation type="submission" date="2018-09" db="EMBL/GenBank/DDBJ databases">
        <title>Genome sequence of Veillonella atypica isolated from periodontal Korean patients.</title>
        <authorList>
            <person name="Lee J.-H."/>
            <person name="Moon J.-H."/>
            <person name="Shin S.-Y."/>
        </authorList>
    </citation>
    <scope>NUCLEOTIDE SEQUENCE [LARGE SCALE GENOMIC DNA]</scope>
    <source>
        <strain evidence="10 12">KHUD_V1</strain>
    </source>
</reference>
<dbReference type="FunFam" id="1.10.3720.10:FF:000003">
    <property type="entry name" value="Aliphatic sulfonate ABC transporter permease"/>
    <property type="match status" value="1"/>
</dbReference>
<evidence type="ECO:0000259" key="8">
    <source>
        <dbReference type="PROSITE" id="PS50928"/>
    </source>
</evidence>
<comment type="similarity">
    <text evidence="7">Belongs to the binding-protein-dependent transport system permease family.</text>
</comment>
<evidence type="ECO:0000313" key="10">
    <source>
        <dbReference type="EMBL" id="RJY50503.1"/>
    </source>
</evidence>
<feature type="transmembrane region" description="Helical" evidence="7">
    <location>
        <begin position="216"/>
        <end position="235"/>
    </location>
</feature>
<dbReference type="EMBL" id="LRQT01000046">
    <property type="protein sequence ID" value="KXA63900.1"/>
    <property type="molecule type" value="Genomic_DNA"/>
</dbReference>
<dbReference type="STRING" id="39777.B7L28_08750"/>
<name>A0A133S4D4_9FIRM</name>
<evidence type="ECO:0000256" key="1">
    <source>
        <dbReference type="ARBA" id="ARBA00004651"/>
    </source>
</evidence>
<keyword evidence="5 7" id="KW-1133">Transmembrane helix</keyword>
<dbReference type="RefSeq" id="WP_024043692.1">
    <property type="nucleotide sequence ID" value="NZ_KQ958087.1"/>
</dbReference>
<dbReference type="InterPro" id="IPR035906">
    <property type="entry name" value="MetI-like_sf"/>
</dbReference>
<dbReference type="PATRIC" id="fig|39777.7.peg.1120"/>
<feature type="transmembrane region" description="Helical" evidence="7">
    <location>
        <begin position="161"/>
        <end position="189"/>
    </location>
</feature>
<dbReference type="Proteomes" id="UP000070226">
    <property type="component" value="Unassembled WGS sequence"/>
</dbReference>
<dbReference type="InterPro" id="IPR000515">
    <property type="entry name" value="MetI-like"/>
</dbReference>
<evidence type="ECO:0000313" key="12">
    <source>
        <dbReference type="Proteomes" id="UP000277803"/>
    </source>
</evidence>
<feature type="domain" description="ABC transmembrane type-1" evidence="8">
    <location>
        <begin position="55"/>
        <end position="239"/>
    </location>
</feature>
<feature type="transmembrane region" description="Helical" evidence="7">
    <location>
        <begin position="62"/>
        <end position="83"/>
    </location>
</feature>
<organism evidence="9">
    <name type="scientific">Veillonella atypica</name>
    <dbReference type="NCBI Taxonomy" id="39777"/>
    <lineage>
        <taxon>Bacteria</taxon>
        <taxon>Bacillati</taxon>
        <taxon>Bacillota</taxon>
        <taxon>Negativicutes</taxon>
        <taxon>Veillonellales</taxon>
        <taxon>Veillonellaceae</taxon>
        <taxon>Veillonella</taxon>
    </lineage>
</organism>
<keyword evidence="3" id="KW-1003">Cell membrane</keyword>
<gene>
    <name evidence="10" type="ORF">D2965_05325</name>
    <name evidence="9" type="ORF">HMPREF3233_01153</name>
</gene>
<dbReference type="CDD" id="cd06261">
    <property type="entry name" value="TM_PBP2"/>
    <property type="match status" value="1"/>
</dbReference>
<comment type="subcellular location">
    <subcellularLocation>
        <location evidence="1 7">Cell membrane</location>
        <topology evidence="1 7">Multi-pass membrane protein</topology>
    </subcellularLocation>
</comment>
<evidence type="ECO:0000256" key="3">
    <source>
        <dbReference type="ARBA" id="ARBA00022475"/>
    </source>
</evidence>
<dbReference type="PROSITE" id="PS50928">
    <property type="entry name" value="ABC_TM1"/>
    <property type="match status" value="1"/>
</dbReference>
<feature type="transmembrane region" description="Helical" evidence="7">
    <location>
        <begin position="121"/>
        <end position="140"/>
    </location>
</feature>
<dbReference type="Gene3D" id="1.10.3720.10">
    <property type="entry name" value="MetI-like"/>
    <property type="match status" value="1"/>
</dbReference>
<evidence type="ECO:0000256" key="7">
    <source>
        <dbReference type="RuleBase" id="RU363032"/>
    </source>
</evidence>
<dbReference type="PANTHER" id="PTHR30151">
    <property type="entry name" value="ALKANE SULFONATE ABC TRANSPORTER-RELATED, MEMBRANE SUBUNIT"/>
    <property type="match status" value="1"/>
</dbReference>
<evidence type="ECO:0000313" key="11">
    <source>
        <dbReference type="Proteomes" id="UP000070226"/>
    </source>
</evidence>
<dbReference type="Pfam" id="PF00528">
    <property type="entry name" value="BPD_transp_1"/>
    <property type="match status" value="1"/>
</dbReference>
<reference evidence="9 11" key="1">
    <citation type="submission" date="2016-01" db="EMBL/GenBank/DDBJ databases">
        <authorList>
            <person name="Oliw E.H."/>
        </authorList>
    </citation>
    <scope>NUCLEOTIDE SEQUENCE [LARGE SCALE GENOMIC DNA]</scope>
    <source>
        <strain evidence="9 11">CMW7756B</strain>
    </source>
</reference>